<comment type="subcellular location">
    <subcellularLocation>
        <location evidence="1">Membrane</location>
        <topology evidence="1">Single-pass membrane protein</topology>
    </subcellularLocation>
</comment>
<feature type="compositionally biased region" description="Polar residues" evidence="5">
    <location>
        <begin position="269"/>
        <end position="289"/>
    </location>
</feature>
<dbReference type="SUPFAM" id="SSF101447">
    <property type="entry name" value="Formin homology 2 domain (FH2 domain)"/>
    <property type="match status" value="1"/>
</dbReference>
<feature type="region of interest" description="Disordered" evidence="5">
    <location>
        <begin position="209"/>
        <end position="253"/>
    </location>
</feature>
<evidence type="ECO:0000313" key="9">
    <source>
        <dbReference type="RefSeq" id="XP_010923992.1"/>
    </source>
</evidence>
<feature type="domain" description="FH2" evidence="7">
    <location>
        <begin position="367"/>
        <end position="800"/>
    </location>
</feature>
<evidence type="ECO:0000313" key="8">
    <source>
        <dbReference type="Proteomes" id="UP000504607"/>
    </source>
</evidence>
<dbReference type="InterPro" id="IPR042201">
    <property type="entry name" value="FH2_Formin_sf"/>
</dbReference>
<dbReference type="Pfam" id="PF02181">
    <property type="entry name" value="FH2"/>
    <property type="match status" value="1"/>
</dbReference>
<feature type="compositionally biased region" description="Low complexity" evidence="5">
    <location>
        <begin position="152"/>
        <end position="168"/>
    </location>
</feature>
<keyword evidence="6" id="KW-0812">Transmembrane</keyword>
<dbReference type="SMART" id="SM00498">
    <property type="entry name" value="FH2"/>
    <property type="match status" value="1"/>
</dbReference>
<dbReference type="Proteomes" id="UP000504607">
    <property type="component" value="Chromosome 6"/>
</dbReference>
<evidence type="ECO:0000256" key="1">
    <source>
        <dbReference type="ARBA" id="ARBA00004167"/>
    </source>
</evidence>
<keyword evidence="6" id="KW-1133">Transmembrane helix</keyword>
<dbReference type="InterPro" id="IPR015425">
    <property type="entry name" value="FH2_Formin"/>
</dbReference>
<protein>
    <recommendedName>
        <fullName evidence="4">Formin-like protein</fullName>
    </recommendedName>
</protein>
<feature type="region of interest" description="Disordered" evidence="5">
    <location>
        <begin position="269"/>
        <end position="367"/>
    </location>
</feature>
<feature type="region of interest" description="Disordered" evidence="5">
    <location>
        <begin position="785"/>
        <end position="808"/>
    </location>
</feature>
<dbReference type="Gene3D" id="1.20.58.2220">
    <property type="entry name" value="Formin, FH2 domain"/>
    <property type="match status" value="1"/>
</dbReference>
<dbReference type="GO" id="GO:0016020">
    <property type="term" value="C:membrane"/>
    <property type="evidence" value="ECO:0007669"/>
    <property type="project" value="UniProtKB-SubCell"/>
</dbReference>
<dbReference type="RefSeq" id="XP_010923993.1">
    <property type="nucleotide sequence ID" value="XM_010925691.3"/>
</dbReference>
<gene>
    <name evidence="9 10" type="primary">LOC105046938</name>
</gene>
<keyword evidence="6" id="KW-0472">Membrane</keyword>
<dbReference type="AlphaFoldDB" id="A0A6I9RCC6"/>
<dbReference type="GO" id="GO:0045010">
    <property type="term" value="P:actin nucleation"/>
    <property type="evidence" value="ECO:0007669"/>
    <property type="project" value="InterPro"/>
</dbReference>
<dbReference type="PRINTS" id="PR01217">
    <property type="entry name" value="PRICHEXTENSN"/>
</dbReference>
<feature type="compositionally biased region" description="Low complexity" evidence="5">
    <location>
        <begin position="226"/>
        <end position="241"/>
    </location>
</feature>
<evidence type="ECO:0000256" key="2">
    <source>
        <dbReference type="ARBA" id="ARBA00022729"/>
    </source>
</evidence>
<evidence type="ECO:0000313" key="10">
    <source>
        <dbReference type="RefSeq" id="XP_010923993.1"/>
    </source>
</evidence>
<evidence type="ECO:0000256" key="6">
    <source>
        <dbReference type="SAM" id="Phobius"/>
    </source>
</evidence>
<evidence type="ECO:0000256" key="5">
    <source>
        <dbReference type="SAM" id="MobiDB-lite"/>
    </source>
</evidence>
<name>A0A6I9RCC6_ELAGV</name>
<accession>A0A6I9RCC6</accession>
<sequence>MMMGFGKYGFVVVCFILFHVLVSRASVGKQRLFLGLRDFSLLQASPDTNEDAVEQMWLTCGIDIKDIKVVATSFDHSFTEGSILEAISLLPPETKHTFLNCLNKQNFPSPVSQQDSLRNQHVFYFESLGSHRASRRHLSDQPSPSTPPAWVPAPSSVSAPSSVPVVSAEKQNNRKRVVVIVIILTAAGTSFLAAGILICHKRWRRNNGYSRYSQKDDRPLPSLSLGDFSGIGSSKKSSGQGNPIDPNKFGALPLKPDLSQNDCISFLHSGSAQTSPSESLISNFSSDTSNAPNNTPPKPPPPPPMPPAPKSAPSPPVPPPPPPNKMPGAPPPPPPKAVLPPRPPLAGLHQPLSVGPKPPSALPLSVSADTNAPKAKLKPFFWDKVFANPDQSMVWNQIKSGSFQFNEEMIETLFGYSSADKYNSEDKKESLLKDPSPQYVRILDPKKSQNLAISLKVLNVRIEEVCDALREGNELPTELIQTLLKMAPTADEELRLRRYTGDLAQLGPAEQFIKALVDIPFAYGRLDALLLMASLPEEALSTKESFATLEAACTELRNSRLFLKLLEAVLKTGNRMNDGTFRGGAQAFKLDTLLKLADVKGTDGKTTLLHFVVQEIIRSEGVRAIRLAREQSGSISSVNSDEFTDDTFQESEDRYLKLGLKAVSGLGDELENVKKAAGLDANALTSTVASLGHGLVKTKEFLNTSIKSMEEESGFHHSLKCFIEQAEADVTFLLEEEKRIRLLVKSTVDYFHGSAGKDEGLHLFVIVRDFIRMVDKACKEVRELPKKVTKKPSREPTTSSPVRDPRQLLFPAIRERWVDSSSSDDDES</sequence>
<feature type="region of interest" description="Disordered" evidence="5">
    <location>
        <begin position="135"/>
        <end position="168"/>
    </location>
</feature>
<keyword evidence="2" id="KW-0732">Signal</keyword>
<comment type="similarity">
    <text evidence="3">Belongs to the formin-like family. Class-I subfamily.</text>
</comment>
<proteinExistence type="inferred from homology"/>
<reference evidence="9 10" key="1">
    <citation type="submission" date="2025-04" db="UniProtKB">
        <authorList>
            <consortium name="RefSeq"/>
        </authorList>
    </citation>
    <scope>IDENTIFICATION</scope>
</reference>
<keyword evidence="8" id="KW-1185">Reference proteome</keyword>
<dbReference type="InterPro" id="IPR027643">
    <property type="entry name" value="Formin-like_plant"/>
</dbReference>
<dbReference type="PANTHER" id="PTHR23213:SF269">
    <property type="entry name" value="FORMIN-LIKE PROTEIN 5"/>
    <property type="match status" value="1"/>
</dbReference>
<dbReference type="PANTHER" id="PTHR23213">
    <property type="entry name" value="FORMIN-RELATED"/>
    <property type="match status" value="1"/>
</dbReference>
<dbReference type="GO" id="GO:0051015">
    <property type="term" value="F:actin filament binding"/>
    <property type="evidence" value="ECO:0007669"/>
    <property type="project" value="InterPro"/>
</dbReference>
<evidence type="ECO:0000256" key="3">
    <source>
        <dbReference type="ARBA" id="ARBA00025793"/>
    </source>
</evidence>
<dbReference type="RefSeq" id="XP_010923992.1">
    <property type="nucleotide sequence ID" value="XM_010925690.3"/>
</dbReference>
<evidence type="ECO:0000256" key="4">
    <source>
        <dbReference type="RuleBase" id="RU361260"/>
    </source>
</evidence>
<dbReference type="OrthoDB" id="1668162at2759"/>
<feature type="compositionally biased region" description="Pro residues" evidence="5">
    <location>
        <begin position="294"/>
        <end position="344"/>
    </location>
</feature>
<organism evidence="8 10">
    <name type="scientific">Elaeis guineensis var. tenera</name>
    <name type="common">Oil palm</name>
    <dbReference type="NCBI Taxonomy" id="51953"/>
    <lineage>
        <taxon>Eukaryota</taxon>
        <taxon>Viridiplantae</taxon>
        <taxon>Streptophyta</taxon>
        <taxon>Embryophyta</taxon>
        <taxon>Tracheophyta</taxon>
        <taxon>Spermatophyta</taxon>
        <taxon>Magnoliopsida</taxon>
        <taxon>Liliopsida</taxon>
        <taxon>Arecaceae</taxon>
        <taxon>Arecoideae</taxon>
        <taxon>Cocoseae</taxon>
        <taxon>Elaeidinae</taxon>
        <taxon>Elaeis</taxon>
    </lineage>
</organism>
<evidence type="ECO:0000259" key="7">
    <source>
        <dbReference type="PROSITE" id="PS51444"/>
    </source>
</evidence>
<feature type="transmembrane region" description="Helical" evidence="6">
    <location>
        <begin position="177"/>
        <end position="199"/>
    </location>
</feature>
<dbReference type="PROSITE" id="PS51444">
    <property type="entry name" value="FH2"/>
    <property type="match status" value="1"/>
</dbReference>